<name>A0A7X0DB48_9HYPH</name>
<dbReference type="PANTHER" id="PTHR31302:SF31">
    <property type="entry name" value="PHOSPHODIESTERASE YAEI"/>
    <property type="match status" value="1"/>
</dbReference>
<dbReference type="GO" id="GO:0009245">
    <property type="term" value="P:lipid A biosynthetic process"/>
    <property type="evidence" value="ECO:0007669"/>
    <property type="project" value="TreeGrafter"/>
</dbReference>
<proteinExistence type="predicted"/>
<evidence type="ECO:0000256" key="2">
    <source>
        <dbReference type="ARBA" id="ARBA00022801"/>
    </source>
</evidence>
<evidence type="ECO:0000256" key="3">
    <source>
        <dbReference type="SAM" id="MobiDB-lite"/>
    </source>
</evidence>
<keyword evidence="6" id="KW-1185">Reference proteome</keyword>
<dbReference type="PIRSF" id="PIRSF008292">
    <property type="entry name" value="UCP008292"/>
    <property type="match status" value="1"/>
</dbReference>
<dbReference type="InterPro" id="IPR016538">
    <property type="entry name" value="UCP008292"/>
</dbReference>
<sequence>MAKTTTEDSAAQPPQKSNGKQKIAAMGDLHVKENGGSSYKELFAEISQAADILVLTGDLTDLGKPKEAELLAADMRSCSIPIVAVLGNHDYECGHVEEVKSIIKDAGVQLLEGQAVEINGVGFAGVKGFAGGFGRYMLGSFGEPAIKAMVAESVEETMRLENALRQVRSERAMVVLHYAPIPETVVGEPQEIYPFLGSSRLAETIDRFPVSAVVHGHAHRGTYEGKTPGGAPVYNVASHIEKPTGRPYALLEL</sequence>
<keyword evidence="1" id="KW-0479">Metal-binding</keyword>
<dbReference type="GO" id="GO:0008758">
    <property type="term" value="F:UDP-2,3-diacylglucosamine hydrolase activity"/>
    <property type="evidence" value="ECO:0007669"/>
    <property type="project" value="TreeGrafter"/>
</dbReference>
<protein>
    <recommendedName>
        <fullName evidence="4">Calcineurin-like phosphoesterase domain-containing protein</fullName>
    </recommendedName>
</protein>
<dbReference type="GO" id="GO:0046872">
    <property type="term" value="F:metal ion binding"/>
    <property type="evidence" value="ECO:0007669"/>
    <property type="project" value="UniProtKB-KW"/>
</dbReference>
<evidence type="ECO:0000256" key="1">
    <source>
        <dbReference type="ARBA" id="ARBA00022723"/>
    </source>
</evidence>
<dbReference type="AlphaFoldDB" id="A0A7X0DB48"/>
<feature type="compositionally biased region" description="Polar residues" evidence="3">
    <location>
        <begin position="7"/>
        <end position="20"/>
    </location>
</feature>
<dbReference type="Pfam" id="PF00149">
    <property type="entry name" value="Metallophos"/>
    <property type="match status" value="1"/>
</dbReference>
<dbReference type="Gene3D" id="3.60.21.10">
    <property type="match status" value="1"/>
</dbReference>
<organism evidence="5 6">
    <name type="scientific">Pseudorhizobium flavum</name>
    <dbReference type="NCBI Taxonomy" id="1335061"/>
    <lineage>
        <taxon>Bacteria</taxon>
        <taxon>Pseudomonadati</taxon>
        <taxon>Pseudomonadota</taxon>
        <taxon>Alphaproteobacteria</taxon>
        <taxon>Hyphomicrobiales</taxon>
        <taxon>Rhizobiaceae</taxon>
        <taxon>Rhizobium/Agrobacterium group</taxon>
        <taxon>Pseudorhizobium</taxon>
    </lineage>
</organism>
<dbReference type="SUPFAM" id="SSF56300">
    <property type="entry name" value="Metallo-dependent phosphatases"/>
    <property type="match status" value="1"/>
</dbReference>
<accession>A0A7X0DB48</accession>
<comment type="caution">
    <text evidence="5">The sequence shown here is derived from an EMBL/GenBank/DDBJ whole genome shotgun (WGS) entry which is preliminary data.</text>
</comment>
<dbReference type="InterPro" id="IPR051158">
    <property type="entry name" value="Metallophosphoesterase_sf"/>
</dbReference>
<dbReference type="PANTHER" id="PTHR31302">
    <property type="entry name" value="TRANSMEMBRANE PROTEIN WITH METALLOPHOSPHOESTERASE DOMAIN-RELATED"/>
    <property type="match status" value="1"/>
</dbReference>
<evidence type="ECO:0000313" key="5">
    <source>
        <dbReference type="EMBL" id="MBB6178220.1"/>
    </source>
</evidence>
<feature type="region of interest" description="Disordered" evidence="3">
    <location>
        <begin position="1"/>
        <end position="22"/>
    </location>
</feature>
<dbReference type="InterPro" id="IPR004843">
    <property type="entry name" value="Calcineurin-like_PHP"/>
</dbReference>
<gene>
    <name evidence="5" type="ORF">HNQ75_000163</name>
</gene>
<keyword evidence="2" id="KW-0378">Hydrolase</keyword>
<dbReference type="Proteomes" id="UP000535501">
    <property type="component" value="Unassembled WGS sequence"/>
</dbReference>
<feature type="domain" description="Calcineurin-like phosphoesterase" evidence="4">
    <location>
        <begin position="22"/>
        <end position="220"/>
    </location>
</feature>
<reference evidence="5 6" key="1">
    <citation type="submission" date="2020-08" db="EMBL/GenBank/DDBJ databases">
        <title>Genomic Encyclopedia of Type Strains, Phase IV (KMG-IV): sequencing the most valuable type-strain genomes for metagenomic binning, comparative biology and taxonomic classification.</title>
        <authorList>
            <person name="Goeker M."/>
        </authorList>
    </citation>
    <scope>NUCLEOTIDE SEQUENCE [LARGE SCALE GENOMIC DNA]</scope>
    <source>
        <strain evidence="5 6">DSM 102134</strain>
    </source>
</reference>
<evidence type="ECO:0000313" key="6">
    <source>
        <dbReference type="Proteomes" id="UP000535501"/>
    </source>
</evidence>
<evidence type="ECO:0000259" key="4">
    <source>
        <dbReference type="Pfam" id="PF00149"/>
    </source>
</evidence>
<dbReference type="EMBL" id="JACHEJ010000001">
    <property type="protein sequence ID" value="MBB6178220.1"/>
    <property type="molecule type" value="Genomic_DNA"/>
</dbReference>
<dbReference type="GO" id="GO:0016020">
    <property type="term" value="C:membrane"/>
    <property type="evidence" value="ECO:0007669"/>
    <property type="project" value="GOC"/>
</dbReference>
<dbReference type="InterPro" id="IPR029052">
    <property type="entry name" value="Metallo-depent_PP-like"/>
</dbReference>